<protein>
    <submittedName>
        <fullName evidence="2">Uncharacterized protein</fullName>
    </submittedName>
</protein>
<dbReference type="EMBL" id="FLUB01000021">
    <property type="protein sequence ID" value="SBV69278.1"/>
    <property type="molecule type" value="Genomic_DNA"/>
</dbReference>
<dbReference type="EMBL" id="FLUA01000042">
    <property type="protein sequence ID" value="SBV65557.1"/>
    <property type="molecule type" value="Genomic_DNA"/>
</dbReference>
<accession>A0A212IR47</accession>
<organism evidence="2">
    <name type="scientific">uncultured Citrobacter sp</name>
    <dbReference type="NCBI Taxonomy" id="200446"/>
    <lineage>
        <taxon>Bacteria</taxon>
        <taxon>Pseudomonadati</taxon>
        <taxon>Pseudomonadota</taxon>
        <taxon>Gammaproteobacteria</taxon>
        <taxon>Enterobacterales</taxon>
        <taxon>Enterobacteriaceae</taxon>
        <taxon>Citrobacter</taxon>
        <taxon>environmental samples</taxon>
    </lineage>
</organism>
<dbReference type="AlphaFoldDB" id="A0A212IR47"/>
<evidence type="ECO:0000313" key="2">
    <source>
        <dbReference type="EMBL" id="SBV69278.1"/>
    </source>
</evidence>
<evidence type="ECO:0000313" key="1">
    <source>
        <dbReference type="EMBL" id="SBV65557.1"/>
    </source>
</evidence>
<reference evidence="2" key="1">
    <citation type="submission" date="2016-04" db="EMBL/GenBank/DDBJ databases">
        <authorList>
            <person name="Evans L.H."/>
            <person name="Alamgir A."/>
            <person name="Owens N."/>
            <person name="Weber N.D."/>
            <person name="Virtaneva K."/>
            <person name="Barbian K."/>
            <person name="Babar A."/>
            <person name="Rosenke K."/>
        </authorList>
    </citation>
    <scope>NUCLEOTIDE SEQUENCE</scope>
    <source>
        <strain evidence="1">86-2</strain>
        <strain evidence="2">92-3</strain>
    </source>
</reference>
<sequence length="56" mass="6506">MFLWFMFCFVGFSMVICLVEKSYPYKTKCSRYLCDTARFENTEVSSTNSVIGLIPT</sequence>
<gene>
    <name evidence="1" type="ORF">KL86CIT2_430003</name>
    <name evidence="2" type="ORF">KM92CIT3_90011</name>
</gene>
<proteinExistence type="predicted"/>
<name>A0A212IR47_9ENTR</name>